<evidence type="ECO:0000313" key="9">
    <source>
        <dbReference type="Proteomes" id="UP000261222"/>
    </source>
</evidence>
<dbReference type="GO" id="GO:0030246">
    <property type="term" value="F:carbohydrate binding"/>
    <property type="evidence" value="ECO:0007669"/>
    <property type="project" value="InterPro"/>
</dbReference>
<feature type="domain" description="Glycoside hydrolase family 38 N-terminal" evidence="5">
    <location>
        <begin position="8"/>
        <end position="301"/>
    </location>
</feature>
<evidence type="ECO:0000259" key="6">
    <source>
        <dbReference type="Pfam" id="PF07748"/>
    </source>
</evidence>
<evidence type="ECO:0000313" key="8">
    <source>
        <dbReference type="EMBL" id="RGN03354.1"/>
    </source>
</evidence>
<dbReference type="InterPro" id="IPR037094">
    <property type="entry name" value="Glyco_hydro_38_cen_sf"/>
</dbReference>
<dbReference type="Pfam" id="PF01074">
    <property type="entry name" value="Glyco_hydro_38N"/>
    <property type="match status" value="1"/>
</dbReference>
<evidence type="ECO:0000259" key="7">
    <source>
        <dbReference type="Pfam" id="PF17677"/>
    </source>
</evidence>
<comment type="similarity">
    <text evidence="1">Belongs to the glycosyl hydrolase 38 family.</text>
</comment>
<feature type="domain" description="Glycosyl hydrolases family 38 C-terminal" evidence="7">
    <location>
        <begin position="719"/>
        <end position="789"/>
    </location>
</feature>
<dbReference type="InterPro" id="IPR000602">
    <property type="entry name" value="Glyco_hydro_38_N"/>
</dbReference>
<dbReference type="InterPro" id="IPR011013">
    <property type="entry name" value="Gal_mutarotase_sf_dom"/>
</dbReference>
<keyword evidence="3" id="KW-0378">Hydrolase</keyword>
<organism evidence="8 9">
    <name type="scientific">Blautia obeum</name>
    <dbReference type="NCBI Taxonomy" id="40520"/>
    <lineage>
        <taxon>Bacteria</taxon>
        <taxon>Bacillati</taxon>
        <taxon>Bacillota</taxon>
        <taxon>Clostridia</taxon>
        <taxon>Lachnospirales</taxon>
        <taxon>Lachnospiraceae</taxon>
        <taxon>Blautia</taxon>
    </lineage>
</organism>
<sequence length="792" mass="91140">MAAEKREVIVIFHDHLDPVWARCNDRPYQYNQIVLRSYADVFDWVIQEFIKMSDEGFIFSEGQAVVWETYMKRHPEEKGKIKELVAQGNLELMRQGMSTVDSNYSPAEAIIRNHLLAEPFYQEMCGDDYWPNKQAFLWDAFGNSANMPQILKLLGIEVIGGTKYRLCPGDWWVGIDGTKLPCIDQIFSSYNRTQDPILYVLSRHPHCPDCNGRGCEKCNNKGILNAHPYKKEKVLEVLEKTAAFNQSKKFVMIGGEETIPDHSIIESIEELNKKYEGNIHFRFGTMKEFWEYYKEYYMSVKEQYTEPTEDLNPVNQGAYVAKIRCKQRAHEINSALIQAEAAFARKHWESSSYAVTPEDLTLAWKDLVFGCHHDAISGAHIDGCDDELMQILDEGESIAHNYVCRTKYRVPKVGRDTSKEEMVHKTLGKLNIVYDKKGIISVEKDGKDLFGKYKFKGLSYTGMDSRDVRIGELLLEDDWGDFHNTISSGEPILLGDYNYFVSEGMDFIWWRGAREVMDPRCPKLTWDVYLKISEDGEKLNFSVDIDWETTNKRIRAIIPVNDTNSMSSVWGIPFGHIERSFDPNKKYEMPVADHESMTTAEYDFRAICPVGDFPADHWAVHAIDENSGVCLFNKGTPCVKWLPGCFELSLLRSPQMEGITILPHVEEFWDVKGITDSGKHHFEFAVYPYTEHVGYAELAQYGYVYNDATPELPFEVTGNIVVTAFKVAEDGRGYILRFYEAEGCNNPVQILFKEKHKVQRVNLLEKPLDEQQEGNIFDLNLHPHEIVTLRIL</sequence>
<keyword evidence="4" id="KW-0326">Glycosidase</keyword>
<dbReference type="RefSeq" id="WP_117739443.1">
    <property type="nucleotide sequence ID" value="NZ_QSUB01000006.1"/>
</dbReference>
<dbReference type="GO" id="GO:0009313">
    <property type="term" value="P:oligosaccharide catabolic process"/>
    <property type="evidence" value="ECO:0007669"/>
    <property type="project" value="TreeGrafter"/>
</dbReference>
<protein>
    <recommendedName>
        <fullName evidence="10">Mannosylglycerate hydrolase</fullName>
    </recommendedName>
</protein>
<evidence type="ECO:0000256" key="1">
    <source>
        <dbReference type="ARBA" id="ARBA00009792"/>
    </source>
</evidence>
<name>A0A3E5A3S9_9FIRM</name>
<proteinExistence type="inferred from homology"/>
<dbReference type="Gene3D" id="2.70.98.30">
    <property type="entry name" value="Golgi alpha-mannosidase II, domain 4"/>
    <property type="match status" value="1"/>
</dbReference>
<dbReference type="GO" id="GO:0006013">
    <property type="term" value="P:mannose metabolic process"/>
    <property type="evidence" value="ECO:0007669"/>
    <property type="project" value="InterPro"/>
</dbReference>
<gene>
    <name evidence="8" type="ORF">DXB81_13070</name>
</gene>
<evidence type="ECO:0008006" key="10">
    <source>
        <dbReference type="Google" id="ProtNLM"/>
    </source>
</evidence>
<dbReference type="Gene3D" id="2.60.40.2220">
    <property type="match status" value="1"/>
</dbReference>
<dbReference type="Pfam" id="PF07748">
    <property type="entry name" value="Glyco_hydro_38C"/>
    <property type="match status" value="1"/>
</dbReference>
<dbReference type="Pfam" id="PF17677">
    <property type="entry name" value="Glyco_hydro38C2"/>
    <property type="match status" value="1"/>
</dbReference>
<dbReference type="GO" id="GO:0004559">
    <property type="term" value="F:alpha-mannosidase activity"/>
    <property type="evidence" value="ECO:0007669"/>
    <property type="project" value="InterPro"/>
</dbReference>
<dbReference type="SUPFAM" id="SSF88713">
    <property type="entry name" value="Glycoside hydrolase/deacetylase"/>
    <property type="match status" value="1"/>
</dbReference>
<dbReference type="InterPro" id="IPR028995">
    <property type="entry name" value="Glyco_hydro_57/38_cen_sf"/>
</dbReference>
<feature type="domain" description="Glycosyl hydrolase family 38 C-terminal" evidence="6">
    <location>
        <begin position="531"/>
        <end position="655"/>
    </location>
</feature>
<dbReference type="PANTHER" id="PTHR46017:SF2">
    <property type="entry name" value="MANNOSYLGLYCERATE HYDROLASE"/>
    <property type="match status" value="1"/>
</dbReference>
<dbReference type="SUPFAM" id="SSF88688">
    <property type="entry name" value="Families 57/38 glycoside transferase middle domain"/>
    <property type="match status" value="1"/>
</dbReference>
<dbReference type="InterPro" id="IPR011330">
    <property type="entry name" value="Glyco_hydro/deAcase_b/a-brl"/>
</dbReference>
<dbReference type="GO" id="GO:0046872">
    <property type="term" value="F:metal ion binding"/>
    <property type="evidence" value="ECO:0007669"/>
    <property type="project" value="UniProtKB-KW"/>
</dbReference>
<dbReference type="EMBL" id="QSUB01000006">
    <property type="protein sequence ID" value="RGN03354.1"/>
    <property type="molecule type" value="Genomic_DNA"/>
</dbReference>
<dbReference type="InterPro" id="IPR041147">
    <property type="entry name" value="GH38_C"/>
</dbReference>
<comment type="caution">
    <text evidence="8">The sequence shown here is derived from an EMBL/GenBank/DDBJ whole genome shotgun (WGS) entry which is preliminary data.</text>
</comment>
<dbReference type="Gene3D" id="3.20.110.10">
    <property type="entry name" value="Glycoside hydrolase 38, N terminal domain"/>
    <property type="match status" value="1"/>
</dbReference>
<dbReference type="InterPro" id="IPR027291">
    <property type="entry name" value="Glyco_hydro_38_N_sf"/>
</dbReference>
<accession>A0A3E5A3S9</accession>
<dbReference type="PANTHER" id="PTHR46017">
    <property type="entry name" value="ALPHA-MANNOSIDASE 2C1"/>
    <property type="match status" value="1"/>
</dbReference>
<keyword evidence="2" id="KW-0479">Metal-binding</keyword>
<evidence type="ECO:0000256" key="4">
    <source>
        <dbReference type="ARBA" id="ARBA00023295"/>
    </source>
</evidence>
<dbReference type="SUPFAM" id="SSF74650">
    <property type="entry name" value="Galactose mutarotase-like"/>
    <property type="match status" value="1"/>
</dbReference>
<reference evidence="8 9" key="1">
    <citation type="submission" date="2018-08" db="EMBL/GenBank/DDBJ databases">
        <title>A genome reference for cultivated species of the human gut microbiota.</title>
        <authorList>
            <person name="Zou Y."/>
            <person name="Xue W."/>
            <person name="Luo G."/>
        </authorList>
    </citation>
    <scope>NUCLEOTIDE SEQUENCE [LARGE SCALE GENOMIC DNA]</scope>
    <source>
        <strain evidence="8 9">OM06-11AA</strain>
    </source>
</reference>
<dbReference type="AlphaFoldDB" id="A0A3E5A3S9"/>
<evidence type="ECO:0000256" key="2">
    <source>
        <dbReference type="ARBA" id="ARBA00022723"/>
    </source>
</evidence>
<evidence type="ECO:0000259" key="5">
    <source>
        <dbReference type="Pfam" id="PF01074"/>
    </source>
</evidence>
<evidence type="ECO:0000256" key="3">
    <source>
        <dbReference type="ARBA" id="ARBA00022801"/>
    </source>
</evidence>
<dbReference type="InterPro" id="IPR011682">
    <property type="entry name" value="Glyco_hydro_38_C"/>
</dbReference>
<dbReference type="Gene3D" id="1.20.1270.50">
    <property type="entry name" value="Glycoside hydrolase family 38, central domain"/>
    <property type="match status" value="1"/>
</dbReference>
<dbReference type="Proteomes" id="UP000261222">
    <property type="component" value="Unassembled WGS sequence"/>
</dbReference>